<dbReference type="InterPro" id="IPR046953">
    <property type="entry name" value="Spore_GerAC-like_C"/>
</dbReference>
<reference evidence="10 11" key="1">
    <citation type="submission" date="2018-07" db="EMBL/GenBank/DDBJ databases">
        <title>Bacillus sp. YLB-04 draft genome sequence.</title>
        <authorList>
            <person name="Yu L."/>
            <person name="Tang X."/>
        </authorList>
    </citation>
    <scope>NUCLEOTIDE SEQUENCE [LARGE SCALE GENOMIC DNA]</scope>
    <source>
        <strain evidence="10 11">YLB-04</strain>
    </source>
</reference>
<gene>
    <name evidence="10" type="ORF">DRW41_10275</name>
</gene>
<dbReference type="AlphaFoldDB" id="A0A3D8GRZ3"/>
<comment type="subcellular location">
    <subcellularLocation>
        <location evidence="1">Membrane</location>
        <topology evidence="1">Lipid-anchor</topology>
    </subcellularLocation>
</comment>
<keyword evidence="4" id="KW-0732">Signal</keyword>
<dbReference type="Gene3D" id="3.30.300.210">
    <property type="entry name" value="Nutrient germinant receptor protein C, domain 3"/>
    <property type="match status" value="1"/>
</dbReference>
<dbReference type="PANTHER" id="PTHR35789:SF1">
    <property type="entry name" value="SPORE GERMINATION PROTEIN B3"/>
    <property type="match status" value="1"/>
</dbReference>
<comment type="similarity">
    <text evidence="2">Belongs to the GerABKC lipoprotein family.</text>
</comment>
<evidence type="ECO:0000313" key="10">
    <source>
        <dbReference type="EMBL" id="RDU37062.1"/>
    </source>
</evidence>
<keyword evidence="5" id="KW-0472">Membrane</keyword>
<keyword evidence="7" id="KW-0449">Lipoprotein</keyword>
<feature type="domain" description="Spore germination protein N-terminal" evidence="9">
    <location>
        <begin position="27"/>
        <end position="190"/>
    </location>
</feature>
<dbReference type="Pfam" id="PF25198">
    <property type="entry name" value="Spore_GerAC_N"/>
    <property type="match status" value="1"/>
</dbReference>
<keyword evidence="11" id="KW-1185">Reference proteome</keyword>
<evidence type="ECO:0000256" key="6">
    <source>
        <dbReference type="ARBA" id="ARBA00023139"/>
    </source>
</evidence>
<dbReference type="InterPro" id="IPR008844">
    <property type="entry name" value="Spore_GerAC-like"/>
</dbReference>
<proteinExistence type="inferred from homology"/>
<evidence type="ECO:0000256" key="5">
    <source>
        <dbReference type="ARBA" id="ARBA00023136"/>
    </source>
</evidence>
<evidence type="ECO:0000259" key="8">
    <source>
        <dbReference type="Pfam" id="PF05504"/>
    </source>
</evidence>
<comment type="caution">
    <text evidence="10">The sequence shown here is derived from an EMBL/GenBank/DDBJ whole genome shotgun (WGS) entry which is preliminary data.</text>
</comment>
<accession>A0A3D8GRZ3</accession>
<evidence type="ECO:0000256" key="3">
    <source>
        <dbReference type="ARBA" id="ARBA00022544"/>
    </source>
</evidence>
<evidence type="ECO:0000259" key="9">
    <source>
        <dbReference type="Pfam" id="PF25198"/>
    </source>
</evidence>
<dbReference type="PROSITE" id="PS51257">
    <property type="entry name" value="PROKAR_LIPOPROTEIN"/>
    <property type="match status" value="1"/>
</dbReference>
<protein>
    <submittedName>
        <fullName evidence="10">Ger(X)C family spore germination protein</fullName>
    </submittedName>
</protein>
<dbReference type="Proteomes" id="UP000257144">
    <property type="component" value="Unassembled WGS sequence"/>
</dbReference>
<dbReference type="PANTHER" id="PTHR35789">
    <property type="entry name" value="SPORE GERMINATION PROTEIN B3"/>
    <property type="match status" value="1"/>
</dbReference>
<evidence type="ECO:0000313" key="11">
    <source>
        <dbReference type="Proteomes" id="UP000257144"/>
    </source>
</evidence>
<evidence type="ECO:0000256" key="7">
    <source>
        <dbReference type="ARBA" id="ARBA00023288"/>
    </source>
</evidence>
<dbReference type="OrthoDB" id="9816067at2"/>
<dbReference type="NCBIfam" id="TIGR02887">
    <property type="entry name" value="spore_ger_x_C"/>
    <property type="match status" value="1"/>
</dbReference>
<dbReference type="GO" id="GO:0016020">
    <property type="term" value="C:membrane"/>
    <property type="evidence" value="ECO:0007669"/>
    <property type="project" value="UniProtKB-SubCell"/>
</dbReference>
<dbReference type="RefSeq" id="WP_115451890.1">
    <property type="nucleotide sequence ID" value="NZ_QNQT01000003.1"/>
</dbReference>
<evidence type="ECO:0000256" key="2">
    <source>
        <dbReference type="ARBA" id="ARBA00007886"/>
    </source>
</evidence>
<sequence>MKKCRIFFHGLISIAMIISLAGCWQIKDINHRSLPVIMGISKEGDHFRVMLEIPIPTQGMRKQVTIKGRGKTISKALEDIRNNTEASLDLLHLRVLVFDKRMVKEGIREPISTFLRNRDVSNKTLVVYCDEDMDAFFESLNRNIKEKGTALYDFFEKYAGWTPKLPLTRLSDVYRSLQSYTEDILLPKVRSGESSTLEYKGAALLKNGKLVTTLNPKETFLVNAIHRQSVSGNIEVMNHANVMIVSNKVYTKARMKNGIPYLNVTIKYKIVVQEVKDKPSKTFINKELEDVLTARFYKLTKKSQAKQVDPLGLGNFFRSKLSYDELKRWKSHYYSLLKVNYEIKSEIQNIGNLKTTSE</sequence>
<evidence type="ECO:0000256" key="1">
    <source>
        <dbReference type="ARBA" id="ARBA00004635"/>
    </source>
</evidence>
<dbReference type="InterPro" id="IPR038501">
    <property type="entry name" value="Spore_GerAC_C_sf"/>
</dbReference>
<organism evidence="10 11">
    <name type="scientific">Neobacillus piezotolerans</name>
    <dbReference type="NCBI Taxonomy" id="2259171"/>
    <lineage>
        <taxon>Bacteria</taxon>
        <taxon>Bacillati</taxon>
        <taxon>Bacillota</taxon>
        <taxon>Bacilli</taxon>
        <taxon>Bacillales</taxon>
        <taxon>Bacillaceae</taxon>
        <taxon>Neobacillus</taxon>
    </lineage>
</organism>
<evidence type="ECO:0000256" key="4">
    <source>
        <dbReference type="ARBA" id="ARBA00022729"/>
    </source>
</evidence>
<dbReference type="GO" id="GO:0009847">
    <property type="term" value="P:spore germination"/>
    <property type="evidence" value="ECO:0007669"/>
    <property type="project" value="InterPro"/>
</dbReference>
<feature type="domain" description="Spore germination GerAC-like C-terminal" evidence="8">
    <location>
        <begin position="200"/>
        <end position="351"/>
    </location>
</feature>
<dbReference type="Pfam" id="PF05504">
    <property type="entry name" value="Spore_GerAC"/>
    <property type="match status" value="1"/>
</dbReference>
<dbReference type="InterPro" id="IPR057336">
    <property type="entry name" value="GerAC_N"/>
</dbReference>
<keyword evidence="6" id="KW-0564">Palmitate</keyword>
<name>A0A3D8GRZ3_9BACI</name>
<keyword evidence="3" id="KW-0309">Germination</keyword>
<dbReference type="EMBL" id="QNQT01000003">
    <property type="protein sequence ID" value="RDU37062.1"/>
    <property type="molecule type" value="Genomic_DNA"/>
</dbReference>